<evidence type="ECO:0000256" key="2">
    <source>
        <dbReference type="ARBA" id="ARBA00022475"/>
    </source>
</evidence>
<dbReference type="Proteomes" id="UP000528734">
    <property type="component" value="Unassembled WGS sequence"/>
</dbReference>
<keyword evidence="5 6" id="KW-0472">Membrane</keyword>
<feature type="chain" id="PRO_5030989522" evidence="7">
    <location>
        <begin position="22"/>
        <end position="327"/>
    </location>
</feature>
<feature type="transmembrane region" description="Helical" evidence="6">
    <location>
        <begin position="149"/>
        <end position="171"/>
    </location>
</feature>
<evidence type="ECO:0000313" key="9">
    <source>
        <dbReference type="Proteomes" id="UP000528734"/>
    </source>
</evidence>
<comment type="subcellular location">
    <subcellularLocation>
        <location evidence="1">Cell membrane</location>
        <topology evidence="1">Multi-pass membrane protein</topology>
    </subcellularLocation>
</comment>
<evidence type="ECO:0000256" key="5">
    <source>
        <dbReference type="ARBA" id="ARBA00023136"/>
    </source>
</evidence>
<evidence type="ECO:0000256" key="3">
    <source>
        <dbReference type="ARBA" id="ARBA00022692"/>
    </source>
</evidence>
<keyword evidence="4 6" id="KW-1133">Transmembrane helix</keyword>
<feature type="transmembrane region" description="Helical" evidence="6">
    <location>
        <begin position="108"/>
        <end position="128"/>
    </location>
</feature>
<dbReference type="EMBL" id="JAAVLW010000004">
    <property type="protein sequence ID" value="NOJ47604.1"/>
    <property type="molecule type" value="Genomic_DNA"/>
</dbReference>
<accession>A0A7Y4H4N6</accession>
<feature type="transmembrane region" description="Helical" evidence="6">
    <location>
        <begin position="220"/>
        <end position="248"/>
    </location>
</feature>
<evidence type="ECO:0000256" key="7">
    <source>
        <dbReference type="SAM" id="SignalP"/>
    </source>
</evidence>
<keyword evidence="9" id="KW-1185">Reference proteome</keyword>
<feature type="transmembrane region" description="Helical" evidence="6">
    <location>
        <begin position="37"/>
        <end position="55"/>
    </location>
</feature>
<feature type="transmembrane region" description="Helical" evidence="6">
    <location>
        <begin position="67"/>
        <end position="88"/>
    </location>
</feature>
<protein>
    <submittedName>
        <fullName evidence="8">Cytochrome c oxidase assembly protein</fullName>
    </submittedName>
</protein>
<evidence type="ECO:0000256" key="4">
    <source>
        <dbReference type="ARBA" id="ARBA00022989"/>
    </source>
</evidence>
<name>A0A7Y4H4N6_9BRAD</name>
<reference evidence="8 9" key="1">
    <citation type="submission" date="2020-03" db="EMBL/GenBank/DDBJ databases">
        <title>Bradyrhizobium diversity isolated from nodules of Muelleranthus trifoliolatus.</title>
        <authorList>
            <person name="Klepa M."/>
            <person name="Helene L."/>
            <person name="Hungria M."/>
        </authorList>
    </citation>
    <scope>NUCLEOTIDE SEQUENCE [LARGE SCALE GENOMIC DNA]</scope>
    <source>
        <strain evidence="8 9">WSM 1744</strain>
    </source>
</reference>
<proteinExistence type="predicted"/>
<dbReference type="InterPro" id="IPR019108">
    <property type="entry name" value="Caa3_assmbl_CtaG-rel"/>
</dbReference>
<evidence type="ECO:0000256" key="1">
    <source>
        <dbReference type="ARBA" id="ARBA00004651"/>
    </source>
</evidence>
<evidence type="ECO:0000313" key="8">
    <source>
        <dbReference type="EMBL" id="NOJ47604.1"/>
    </source>
</evidence>
<feature type="transmembrane region" description="Helical" evidence="6">
    <location>
        <begin position="268"/>
        <end position="290"/>
    </location>
</feature>
<evidence type="ECO:0000256" key="6">
    <source>
        <dbReference type="SAM" id="Phobius"/>
    </source>
</evidence>
<organism evidence="8 9">
    <name type="scientific">Bradyrhizobium archetypum</name>
    <dbReference type="NCBI Taxonomy" id="2721160"/>
    <lineage>
        <taxon>Bacteria</taxon>
        <taxon>Pseudomonadati</taxon>
        <taxon>Pseudomonadota</taxon>
        <taxon>Alphaproteobacteria</taxon>
        <taxon>Hyphomicrobiales</taxon>
        <taxon>Nitrobacteraceae</taxon>
        <taxon>Bradyrhizobium</taxon>
    </lineage>
</organism>
<keyword evidence="7" id="KW-0732">Signal</keyword>
<gene>
    <name evidence="8" type="ORF">HCN50_15325</name>
</gene>
<feature type="signal peptide" evidence="7">
    <location>
        <begin position="1"/>
        <end position="21"/>
    </location>
</feature>
<keyword evidence="3 6" id="KW-0812">Transmembrane</keyword>
<comment type="caution">
    <text evidence="8">The sequence shown here is derived from an EMBL/GenBank/DDBJ whole genome shotgun (WGS) entry which is preliminary data.</text>
</comment>
<sequence length="327" mass="36057">MPAMSWLAAILLMLAATPAVAHDVSGALNSWAAWSYDPWLLTPLYLVGIGFYVGTQRVWHAAGFAHGVQLAQVTAFWAGWLVLGLAITSPLHWLGERLFSAHMIEHELMMVVAAPLMAYARINGALLWSLPRGWRPMVGRLVTTGVIAVCWRSISHPVTATALHGLAIWLWHAPPLYRLVLENGAVHRLQHVSFFVTALLFWWVLFYGRGAGRSTHIRDGVSLACLFVTVLHSGLLGALLTLSPRIWFPQQGLLAAEFGLTPLEDQQLAGLLMWIPMGTLYTCAGLLFAYRWLSLSGSMAREVSIPEPERCSSDFVQKRSARTVQGA</sequence>
<feature type="transmembrane region" description="Helical" evidence="6">
    <location>
        <begin position="191"/>
        <end position="208"/>
    </location>
</feature>
<dbReference type="AlphaFoldDB" id="A0A7Y4H4N6"/>
<keyword evidence="2" id="KW-1003">Cell membrane</keyword>
<dbReference type="Pfam" id="PF09678">
    <property type="entry name" value="Caa3_CtaG"/>
    <property type="match status" value="1"/>
</dbReference>
<dbReference type="GO" id="GO:0005886">
    <property type="term" value="C:plasma membrane"/>
    <property type="evidence" value="ECO:0007669"/>
    <property type="project" value="UniProtKB-SubCell"/>
</dbReference>